<feature type="region of interest" description="Disordered" evidence="1">
    <location>
        <begin position="28"/>
        <end position="55"/>
    </location>
</feature>
<accession>A0A7S4Q998</accession>
<evidence type="ECO:0000256" key="1">
    <source>
        <dbReference type="SAM" id="MobiDB-lite"/>
    </source>
</evidence>
<dbReference type="InterPro" id="IPR038538">
    <property type="entry name" value="MTERF_sf"/>
</dbReference>
<organism evidence="2">
    <name type="scientific">Alexandrium monilatum</name>
    <dbReference type="NCBI Taxonomy" id="311494"/>
    <lineage>
        <taxon>Eukaryota</taxon>
        <taxon>Sar</taxon>
        <taxon>Alveolata</taxon>
        <taxon>Dinophyceae</taxon>
        <taxon>Gonyaulacales</taxon>
        <taxon>Pyrocystaceae</taxon>
        <taxon>Alexandrium</taxon>
    </lineage>
</organism>
<sequence length="280" mass="28940">MAPRSGPALAWLGACFLWHERQGLQAPGPALAAGRTPVRHAPRPTRPGRHRCRGAGPLGDLPAELLEAAAAPTRWDALADNLGAPAVIEPAAALDYPALGSDPAYETGARPAADAAAEAAADREAWAARLEETGALLAAAGLEAHDLRDRLLPAVPQLLRLEPAAVGAALAFLVETFGGEGEAVEAILEEPSLLACDVEEHLAPAMEFLEVMTGSSDAAGARRMASQSPGLLRWAVEGSLRERCLQATSRAASRASAATAAMLGRGLAEVRAARGRSSVR</sequence>
<evidence type="ECO:0000313" key="2">
    <source>
        <dbReference type="EMBL" id="CAE4576468.1"/>
    </source>
</evidence>
<dbReference type="PROSITE" id="PS51257">
    <property type="entry name" value="PROKAR_LIPOPROTEIN"/>
    <property type="match status" value="1"/>
</dbReference>
<dbReference type="Gene3D" id="1.25.70.10">
    <property type="entry name" value="Transcription termination factor 3, mitochondrial"/>
    <property type="match status" value="1"/>
</dbReference>
<feature type="compositionally biased region" description="Basic residues" evidence="1">
    <location>
        <begin position="37"/>
        <end position="53"/>
    </location>
</feature>
<dbReference type="AlphaFoldDB" id="A0A7S4Q998"/>
<proteinExistence type="predicted"/>
<reference evidence="2" key="1">
    <citation type="submission" date="2021-01" db="EMBL/GenBank/DDBJ databases">
        <authorList>
            <person name="Corre E."/>
            <person name="Pelletier E."/>
            <person name="Niang G."/>
            <person name="Scheremetjew M."/>
            <person name="Finn R."/>
            <person name="Kale V."/>
            <person name="Holt S."/>
            <person name="Cochrane G."/>
            <person name="Meng A."/>
            <person name="Brown T."/>
            <person name="Cohen L."/>
        </authorList>
    </citation>
    <scope>NUCLEOTIDE SEQUENCE</scope>
    <source>
        <strain evidence="2">CCMP3105</strain>
    </source>
</reference>
<gene>
    <name evidence="2" type="ORF">AMON00008_LOCUS16088</name>
</gene>
<name>A0A7S4Q998_9DINO</name>
<protein>
    <submittedName>
        <fullName evidence="2">Uncharacterized protein</fullName>
    </submittedName>
</protein>
<dbReference type="EMBL" id="HBNR01024027">
    <property type="protein sequence ID" value="CAE4576468.1"/>
    <property type="molecule type" value="Transcribed_RNA"/>
</dbReference>